<keyword evidence="3" id="KW-0970">Cilium biogenesis/degradation</keyword>
<dbReference type="GO" id="GO:0044458">
    <property type="term" value="P:motile cilium assembly"/>
    <property type="evidence" value="ECO:0007669"/>
    <property type="project" value="TreeGrafter"/>
</dbReference>
<dbReference type="OrthoDB" id="10258956at2759"/>
<dbReference type="GO" id="GO:0035082">
    <property type="term" value="P:axoneme assembly"/>
    <property type="evidence" value="ECO:0007669"/>
    <property type="project" value="InterPro"/>
</dbReference>
<keyword evidence="6" id="KW-0206">Cytoskeleton</keyword>
<evidence type="ECO:0000313" key="11">
    <source>
        <dbReference type="EMBL" id="KAA6360494.1"/>
    </source>
</evidence>
<dbReference type="InterPro" id="IPR006802">
    <property type="entry name" value="Radial_spoke"/>
</dbReference>
<evidence type="ECO:0000256" key="3">
    <source>
        <dbReference type="ARBA" id="ARBA00022794"/>
    </source>
</evidence>
<comment type="caution">
    <text evidence="11">The sequence shown here is derived from an EMBL/GenBank/DDBJ whole genome shotgun (WGS) entry which is preliminary data.</text>
</comment>
<dbReference type="Proteomes" id="UP000324800">
    <property type="component" value="Unassembled WGS sequence"/>
</dbReference>
<dbReference type="Pfam" id="PF04712">
    <property type="entry name" value="Radial_spoke"/>
    <property type="match status" value="1"/>
</dbReference>
<keyword evidence="2" id="KW-0963">Cytoplasm</keyword>
<dbReference type="GO" id="GO:0060294">
    <property type="term" value="P:cilium movement involved in cell motility"/>
    <property type="evidence" value="ECO:0007669"/>
    <property type="project" value="InterPro"/>
</dbReference>
<evidence type="ECO:0000313" key="12">
    <source>
        <dbReference type="Proteomes" id="UP000324800"/>
    </source>
</evidence>
<evidence type="ECO:0000256" key="9">
    <source>
        <dbReference type="ARBA" id="ARBA00038319"/>
    </source>
</evidence>
<dbReference type="PANTHER" id="PTHR22069">
    <property type="entry name" value="MITOCHONDRIAL RIBOSOMAL PROTEIN S18"/>
    <property type="match status" value="1"/>
</dbReference>
<comment type="subcellular location">
    <subcellularLocation>
        <location evidence="8">Cell projection</location>
        <location evidence="8">Kinocilium</location>
    </subcellularLocation>
    <subcellularLocation>
        <location evidence="1">Cytoplasm</location>
        <location evidence="1">Cytoskeleton</location>
        <location evidence="1">Flagellum axoneme</location>
    </subcellularLocation>
</comment>
<comment type="similarity">
    <text evidence="9">Belongs to the flagellar radial spoke RSP9 family.</text>
</comment>
<keyword evidence="5" id="KW-0969">Cilium</keyword>
<accession>A0A5J4TPX2</accession>
<keyword evidence="7" id="KW-0966">Cell projection</keyword>
<protein>
    <recommendedName>
        <fullName evidence="10">Radial spoke head protein 9 homolog</fullName>
    </recommendedName>
</protein>
<proteinExistence type="inferred from homology"/>
<dbReference type="AlphaFoldDB" id="A0A5J4TPX2"/>
<evidence type="ECO:0000256" key="7">
    <source>
        <dbReference type="ARBA" id="ARBA00023273"/>
    </source>
</evidence>
<feature type="non-terminal residue" evidence="11">
    <location>
        <position position="124"/>
    </location>
</feature>
<name>A0A5J4TPX2_9EUKA</name>
<sequence length="124" mass="14325">MRSGQLLAPDVLFCSGSALMYGERLMDFVLYDDAGVIFSQREKSLVRVALPTVQQQNRLNYIRYWGKIEGIANDYYILKGQDEYLGQKKFFYSTDCEEWALMPDADPQVENIVKYEQSLFTGDP</sequence>
<evidence type="ECO:0000256" key="6">
    <source>
        <dbReference type="ARBA" id="ARBA00023212"/>
    </source>
</evidence>
<evidence type="ECO:0000256" key="2">
    <source>
        <dbReference type="ARBA" id="ARBA00022490"/>
    </source>
</evidence>
<evidence type="ECO:0000256" key="5">
    <source>
        <dbReference type="ARBA" id="ARBA00023069"/>
    </source>
</evidence>
<dbReference type="EMBL" id="SNRW01026862">
    <property type="protein sequence ID" value="KAA6360494.1"/>
    <property type="molecule type" value="Genomic_DNA"/>
</dbReference>
<organism evidence="11 12">
    <name type="scientific">Streblomastix strix</name>
    <dbReference type="NCBI Taxonomy" id="222440"/>
    <lineage>
        <taxon>Eukaryota</taxon>
        <taxon>Metamonada</taxon>
        <taxon>Preaxostyla</taxon>
        <taxon>Oxymonadida</taxon>
        <taxon>Streblomastigidae</taxon>
        <taxon>Streblomastix</taxon>
    </lineage>
</organism>
<gene>
    <name evidence="11" type="ORF">EZS28_043980</name>
</gene>
<evidence type="ECO:0000256" key="4">
    <source>
        <dbReference type="ARBA" id="ARBA00022846"/>
    </source>
</evidence>
<evidence type="ECO:0000256" key="10">
    <source>
        <dbReference type="ARBA" id="ARBA00041080"/>
    </source>
</evidence>
<reference evidence="11 12" key="1">
    <citation type="submission" date="2019-03" db="EMBL/GenBank/DDBJ databases">
        <title>Single cell metagenomics reveals metabolic interactions within the superorganism composed of flagellate Streblomastix strix and complex community of Bacteroidetes bacteria on its surface.</title>
        <authorList>
            <person name="Treitli S.C."/>
            <person name="Kolisko M."/>
            <person name="Husnik F."/>
            <person name="Keeling P."/>
            <person name="Hampl V."/>
        </authorList>
    </citation>
    <scope>NUCLEOTIDE SEQUENCE [LARGE SCALE GENOMIC DNA]</scope>
    <source>
        <strain evidence="11">ST1C</strain>
    </source>
</reference>
<evidence type="ECO:0000256" key="1">
    <source>
        <dbReference type="ARBA" id="ARBA00004611"/>
    </source>
</evidence>
<evidence type="ECO:0000256" key="8">
    <source>
        <dbReference type="ARBA" id="ARBA00037822"/>
    </source>
</evidence>
<dbReference type="GO" id="GO:0001534">
    <property type="term" value="C:radial spoke"/>
    <property type="evidence" value="ECO:0007669"/>
    <property type="project" value="InterPro"/>
</dbReference>
<dbReference type="PANTHER" id="PTHR22069:SF0">
    <property type="entry name" value="RADIAL SPOKE HEAD PROTEIN 9 HOMOLOG"/>
    <property type="match status" value="1"/>
</dbReference>
<keyword evidence="4" id="KW-0282">Flagellum</keyword>
<dbReference type="InterPro" id="IPR055316">
    <property type="entry name" value="RSP9"/>
</dbReference>